<dbReference type="Proteomes" id="UP001151760">
    <property type="component" value="Unassembled WGS sequence"/>
</dbReference>
<dbReference type="EMBL" id="BQNB010018532">
    <property type="protein sequence ID" value="GJT75454.1"/>
    <property type="molecule type" value="Genomic_DNA"/>
</dbReference>
<keyword evidence="1" id="KW-1133">Transmembrane helix</keyword>
<name>A0ABQ5GJT2_9ASTR</name>
<keyword evidence="1" id="KW-0812">Transmembrane</keyword>
<proteinExistence type="predicted"/>
<reference evidence="2" key="1">
    <citation type="journal article" date="2022" name="Int. J. Mol. Sci.">
        <title>Draft Genome of Tanacetum Coccineum: Genomic Comparison of Closely Related Tanacetum-Family Plants.</title>
        <authorList>
            <person name="Yamashiro T."/>
            <person name="Shiraishi A."/>
            <person name="Nakayama K."/>
            <person name="Satake H."/>
        </authorList>
    </citation>
    <scope>NUCLEOTIDE SEQUENCE</scope>
</reference>
<organism evidence="2 3">
    <name type="scientific">Tanacetum coccineum</name>
    <dbReference type="NCBI Taxonomy" id="301880"/>
    <lineage>
        <taxon>Eukaryota</taxon>
        <taxon>Viridiplantae</taxon>
        <taxon>Streptophyta</taxon>
        <taxon>Embryophyta</taxon>
        <taxon>Tracheophyta</taxon>
        <taxon>Spermatophyta</taxon>
        <taxon>Magnoliopsida</taxon>
        <taxon>eudicotyledons</taxon>
        <taxon>Gunneridae</taxon>
        <taxon>Pentapetalae</taxon>
        <taxon>asterids</taxon>
        <taxon>campanulids</taxon>
        <taxon>Asterales</taxon>
        <taxon>Asteraceae</taxon>
        <taxon>Asteroideae</taxon>
        <taxon>Anthemideae</taxon>
        <taxon>Anthemidinae</taxon>
        <taxon>Tanacetum</taxon>
    </lineage>
</organism>
<protein>
    <submittedName>
        <fullName evidence="2">Uncharacterized protein</fullName>
    </submittedName>
</protein>
<evidence type="ECO:0000256" key="1">
    <source>
        <dbReference type="SAM" id="Phobius"/>
    </source>
</evidence>
<feature type="transmembrane region" description="Helical" evidence="1">
    <location>
        <begin position="59"/>
        <end position="77"/>
    </location>
</feature>
<evidence type="ECO:0000313" key="3">
    <source>
        <dbReference type="Proteomes" id="UP001151760"/>
    </source>
</evidence>
<comment type="caution">
    <text evidence="2">The sequence shown here is derived from an EMBL/GenBank/DDBJ whole genome shotgun (WGS) entry which is preliminary data.</text>
</comment>
<keyword evidence="1" id="KW-0472">Membrane</keyword>
<reference evidence="2" key="2">
    <citation type="submission" date="2022-01" db="EMBL/GenBank/DDBJ databases">
        <authorList>
            <person name="Yamashiro T."/>
            <person name="Shiraishi A."/>
            <person name="Satake H."/>
            <person name="Nakayama K."/>
        </authorList>
    </citation>
    <scope>NUCLEOTIDE SEQUENCE</scope>
</reference>
<sequence length="134" mass="14279">MGGARGRAYAIGGGILHAVVSSRMTQSLAQSAEKSVSSTNWFMSVGRICNDKTTKHNPYFMLGMVSPSCALVQLGILNSEGAEDFDTFDENATNNVTLPRACLMLALAGGIYFHLYCGKKKSIVSLDVLAILQG</sequence>
<feature type="transmembrane region" description="Helical" evidence="1">
    <location>
        <begin position="97"/>
        <end position="117"/>
    </location>
</feature>
<keyword evidence="3" id="KW-1185">Reference proteome</keyword>
<accession>A0ABQ5GJT2</accession>
<evidence type="ECO:0000313" key="2">
    <source>
        <dbReference type="EMBL" id="GJT75454.1"/>
    </source>
</evidence>
<gene>
    <name evidence="2" type="ORF">Tco_1042179</name>
</gene>